<dbReference type="Proteomes" id="UP000006377">
    <property type="component" value="Chromosome"/>
</dbReference>
<feature type="region of interest" description="Disordered" evidence="1">
    <location>
        <begin position="129"/>
        <end position="221"/>
    </location>
</feature>
<name>A7HUD1_PARL1</name>
<evidence type="ECO:0000313" key="3">
    <source>
        <dbReference type="EMBL" id="ABS63514.1"/>
    </source>
</evidence>
<keyword evidence="2" id="KW-0732">Signal</keyword>
<proteinExistence type="predicted"/>
<evidence type="ECO:0000256" key="1">
    <source>
        <dbReference type="SAM" id="MobiDB-lite"/>
    </source>
</evidence>
<feature type="signal peptide" evidence="2">
    <location>
        <begin position="1"/>
        <end position="28"/>
    </location>
</feature>
<feature type="chain" id="PRO_5002710572" description="FecR protein domain-containing protein" evidence="2">
    <location>
        <begin position="29"/>
        <end position="1028"/>
    </location>
</feature>
<sequence length="1028" mass="103908">MKTTTLNRLLSTTALAAALALLPAAASALPVLFGEASVDGVTMDVANIEPGQTVTATTLLQLVAPDGSIITVEPGSVFTMTGEGDSLSFELVSGAMRVASSGTPISVSRGGVTVTTEGGVFSAYGNDEGGLDGRVNQGTATVQNGSGTREFARGEGYEASETSLAGTFTPPVPGSTQLAQQTGPDDDTNYSPADQQGSGGSQIVEEAAGGGSGGGGSYGGTPPVTGVVVPLEGDEEAGYSVVYAADAIGIDARDPAKVTIGANGELNQYDVEPDFDERLERNSNESLERGNSGNAVFIERWAGGETRGNYYNSNNGTFYSDMGRTSHQGFHIAYGKPTVDMPAAGVATYALAAATNPTIDDGSFAPGSFSGEMSVLFGATLGIGIDFDIDMPGDHLYNIRTPGGVGSPTTGGIYWDNAARVFRLSNIAMSQGGAACPTANCNAVVYGLFGGTDASDIGVSYQIMDFSIAPDSLGRAKRISGAAAFSQASYDAGGGPDTPLPMESGAVDALLVASPGTTKWHGGVYYIPQINFSSGKSLGMQNDIVAWGDDGAVTFIQATETSLASFDRGTAVTADLYGTEYLQIGRWNGGDIDVYMSGDQTFSPNGYQGIVYLVGNMLGSTLRPESITATYDLAGATAPIFAGGNFAPGVFDGTAAIQFGASNANAKMGLNATVTMDEGDDIIVYNISTTGGTATPGTSEIDVFGSQISGSYQVQAPNGAACSGSAVNCNVSIQGLLAGPQAREAGIRYAVGNTAANSIYGAAIFARDDVGDTLDGYLMGMTYAIRSPQSGVLAGSFGDISAGATDITIIANEVKEIHGFNNSYAPGDATVSEVGGVQSVVSWQRWSDGLIGGESFGNPRTTVLGEDQGMHVLAWSPATNLPSEGVATYTLAGATNPTVADGSLAPGSFAGEMAVAFGFNAANTKIGLDLDVSIGGHTYNIATTGGTATPGSSQVSLSNFSGFSSTIDVATGGVACPDATCQAKVAGALAGSGASHAALAYTISANGNPTAKAVQGVAGFERGPIVLP</sequence>
<dbReference type="RefSeq" id="WP_012110810.1">
    <property type="nucleotide sequence ID" value="NC_009719.1"/>
</dbReference>
<protein>
    <recommendedName>
        <fullName evidence="5">FecR protein domain-containing protein</fullName>
    </recommendedName>
</protein>
<organism evidence="3 4">
    <name type="scientific">Parvibaculum lavamentivorans (strain DS-1 / DSM 13023 / NCIMB 13966)</name>
    <dbReference type="NCBI Taxonomy" id="402881"/>
    <lineage>
        <taxon>Bacteria</taxon>
        <taxon>Pseudomonadati</taxon>
        <taxon>Pseudomonadota</taxon>
        <taxon>Alphaproteobacteria</taxon>
        <taxon>Hyphomicrobiales</taxon>
        <taxon>Parvibaculaceae</taxon>
        <taxon>Parvibaculum</taxon>
    </lineage>
</organism>
<dbReference type="AlphaFoldDB" id="A7HUD1"/>
<gene>
    <name evidence="3" type="ordered locus">Plav_1899</name>
</gene>
<dbReference type="KEGG" id="pla:Plav_1899"/>
<keyword evidence="4" id="KW-1185">Reference proteome</keyword>
<evidence type="ECO:0000256" key="2">
    <source>
        <dbReference type="SAM" id="SignalP"/>
    </source>
</evidence>
<dbReference type="STRING" id="402881.Plav_1899"/>
<dbReference type="OrthoDB" id="7393710at2"/>
<reference evidence="3 4" key="1">
    <citation type="journal article" date="2011" name="Stand. Genomic Sci.">
        <title>Complete genome sequence of Parvibaculum lavamentivorans type strain (DS-1(T)).</title>
        <authorList>
            <person name="Schleheck D."/>
            <person name="Weiss M."/>
            <person name="Pitluck S."/>
            <person name="Bruce D."/>
            <person name="Land M.L."/>
            <person name="Han S."/>
            <person name="Saunders E."/>
            <person name="Tapia R."/>
            <person name="Detter C."/>
            <person name="Brettin T."/>
            <person name="Han J."/>
            <person name="Woyke T."/>
            <person name="Goodwin L."/>
            <person name="Pennacchio L."/>
            <person name="Nolan M."/>
            <person name="Cook A.M."/>
            <person name="Kjelleberg S."/>
            <person name="Thomas T."/>
        </authorList>
    </citation>
    <scope>NUCLEOTIDE SEQUENCE [LARGE SCALE GENOMIC DNA]</scope>
    <source>
        <strain evidence="4">DS-1 / DSM 13023 / NCIMB 13966</strain>
    </source>
</reference>
<evidence type="ECO:0008006" key="5">
    <source>
        <dbReference type="Google" id="ProtNLM"/>
    </source>
</evidence>
<dbReference type="eggNOG" id="COG4254">
    <property type="taxonomic scope" value="Bacteria"/>
</dbReference>
<feature type="compositionally biased region" description="Polar residues" evidence="1">
    <location>
        <begin position="136"/>
        <end position="147"/>
    </location>
</feature>
<dbReference type="HOGENOM" id="CLU_294714_0_0_5"/>
<feature type="compositionally biased region" description="Gly residues" evidence="1">
    <location>
        <begin position="208"/>
        <end position="219"/>
    </location>
</feature>
<feature type="compositionally biased region" description="Polar residues" evidence="1">
    <location>
        <begin position="174"/>
        <end position="196"/>
    </location>
</feature>
<accession>A7HUD1</accession>
<evidence type="ECO:0000313" key="4">
    <source>
        <dbReference type="Proteomes" id="UP000006377"/>
    </source>
</evidence>
<dbReference type="EMBL" id="CP000774">
    <property type="protein sequence ID" value="ABS63514.1"/>
    <property type="molecule type" value="Genomic_DNA"/>
</dbReference>